<evidence type="ECO:0000313" key="2">
    <source>
        <dbReference type="EMBL" id="MBD5779773.1"/>
    </source>
</evidence>
<accession>A0A927IHJ7</accession>
<dbReference type="AlphaFoldDB" id="A0A927IHJ7"/>
<evidence type="ECO:0000313" key="3">
    <source>
        <dbReference type="Proteomes" id="UP000622317"/>
    </source>
</evidence>
<protein>
    <submittedName>
        <fullName evidence="2">DUF2249 domain-containing protein</fullName>
    </submittedName>
</protein>
<feature type="domain" description="DUF2249" evidence="1">
    <location>
        <begin position="7"/>
        <end position="70"/>
    </location>
</feature>
<evidence type="ECO:0000259" key="1">
    <source>
        <dbReference type="Pfam" id="PF10006"/>
    </source>
</evidence>
<gene>
    <name evidence="2" type="ORF">IEN85_09740</name>
</gene>
<dbReference type="InterPro" id="IPR018720">
    <property type="entry name" value="DUF2249"/>
</dbReference>
<dbReference type="EMBL" id="JACYFG010000013">
    <property type="protein sequence ID" value="MBD5779773.1"/>
    <property type="molecule type" value="Genomic_DNA"/>
</dbReference>
<organism evidence="2 3">
    <name type="scientific">Pelagicoccus enzymogenes</name>
    <dbReference type="NCBI Taxonomy" id="2773457"/>
    <lineage>
        <taxon>Bacteria</taxon>
        <taxon>Pseudomonadati</taxon>
        <taxon>Verrucomicrobiota</taxon>
        <taxon>Opitutia</taxon>
        <taxon>Puniceicoccales</taxon>
        <taxon>Pelagicoccaceae</taxon>
        <taxon>Pelagicoccus</taxon>
    </lineage>
</organism>
<comment type="caution">
    <text evidence="2">The sequence shown here is derived from an EMBL/GenBank/DDBJ whole genome shotgun (WGS) entry which is preliminary data.</text>
</comment>
<name>A0A927IHJ7_9BACT</name>
<sequence length="77" mass="8842">MTQKTTTLDLREIVCDQRHCLVFQRLSVLEPGDWIILVNDHHPGPLGQQLHSKYGDRLSWSLGKVTENEFQGNLQLS</sequence>
<dbReference type="RefSeq" id="WP_191616898.1">
    <property type="nucleotide sequence ID" value="NZ_JACYFG010000013.1"/>
</dbReference>
<reference evidence="2" key="1">
    <citation type="submission" date="2020-09" db="EMBL/GenBank/DDBJ databases">
        <title>Pelagicoccus enzymogenes sp. nov. with an EPS production, isolated from marine sediment.</title>
        <authorList>
            <person name="Feng X."/>
        </authorList>
    </citation>
    <scope>NUCLEOTIDE SEQUENCE</scope>
    <source>
        <strain evidence="2">NFK12</strain>
    </source>
</reference>
<proteinExistence type="predicted"/>
<dbReference type="Pfam" id="PF10006">
    <property type="entry name" value="DUF2249"/>
    <property type="match status" value="1"/>
</dbReference>
<dbReference type="Proteomes" id="UP000622317">
    <property type="component" value="Unassembled WGS sequence"/>
</dbReference>
<keyword evidence="3" id="KW-1185">Reference proteome</keyword>